<dbReference type="PANTHER" id="PTHR46568">
    <property type="entry name" value="ALKYLDIHYDROXYACETONEPHOSPHATE SYNTHASE, PEROXISOMAL"/>
    <property type="match status" value="1"/>
</dbReference>
<dbReference type="Gene3D" id="3.30.300.330">
    <property type="match status" value="1"/>
</dbReference>
<evidence type="ECO:0000256" key="3">
    <source>
        <dbReference type="ARBA" id="ARBA00008000"/>
    </source>
</evidence>
<feature type="binding site" evidence="11">
    <location>
        <begin position="246"/>
        <end position="249"/>
    </location>
    <ligand>
        <name>FAD</name>
        <dbReference type="ChEBI" id="CHEBI:57692"/>
    </ligand>
</feature>
<dbReference type="InterPro" id="IPR016171">
    <property type="entry name" value="Vanillyl_alc_oxidase_C-sub2"/>
</dbReference>
<keyword evidence="15" id="KW-1185">Reference proteome</keyword>
<accession>A0A1S4FHU1</accession>
<keyword evidence="13" id="KW-0444">Lipid biosynthesis</keyword>
<protein>
    <recommendedName>
        <fullName evidence="5 13">Alkylglycerone-phosphate synthase</fullName>
        <shortName evidence="13">Alkyl-DHAP synthase</shortName>
        <ecNumber evidence="5 13">2.5.1.26</ecNumber>
    </recommendedName>
</protein>
<dbReference type="Gene3D" id="3.30.43.10">
    <property type="entry name" value="Uridine Diphospho-n-acetylenolpyruvylglucosamine Reductase, domain 2"/>
    <property type="match status" value="2"/>
</dbReference>
<dbReference type="InParanoid" id="A0A1S4FHU1"/>
<dbReference type="PANTHER" id="PTHR46568:SF1">
    <property type="entry name" value="ALKYLDIHYDROXYACETONEPHOSPHATE SYNTHASE, PEROXISOMAL"/>
    <property type="match status" value="1"/>
</dbReference>
<feature type="site" description="Important for enzyme activity" evidence="12">
    <location>
        <position position="349"/>
    </location>
</feature>
<dbReference type="GO" id="GO:0071949">
    <property type="term" value="F:FAD binding"/>
    <property type="evidence" value="ECO:0007669"/>
    <property type="project" value="InterPro"/>
</dbReference>
<dbReference type="Gene3D" id="1.10.45.10">
    <property type="entry name" value="Vanillyl-alcohol Oxidase, Chain A, domain 4"/>
    <property type="match status" value="1"/>
</dbReference>
<gene>
    <name evidence="14" type="primary">5569640</name>
</gene>
<keyword evidence="13" id="KW-0808">Transferase</keyword>
<evidence type="ECO:0000256" key="10">
    <source>
        <dbReference type="PIRSR" id="PIRSR625650-2"/>
    </source>
</evidence>
<dbReference type="InterPro" id="IPR004113">
    <property type="entry name" value="FAD-bd_oxidored_4_C"/>
</dbReference>
<evidence type="ECO:0000256" key="13">
    <source>
        <dbReference type="RuleBase" id="RU363113"/>
    </source>
</evidence>
<comment type="catalytic activity">
    <reaction evidence="13">
        <text>a long chain fatty alcohol + a 1-acylglycerone 3-phosphate = a 1-O-alkylglycerone 3-phosphate + a long-chain fatty acid + H(+)</text>
        <dbReference type="Rhea" id="RHEA:36171"/>
        <dbReference type="ChEBI" id="CHEBI:15378"/>
        <dbReference type="ChEBI" id="CHEBI:17135"/>
        <dbReference type="ChEBI" id="CHEBI:57534"/>
        <dbReference type="ChEBI" id="CHEBI:57560"/>
        <dbReference type="ChEBI" id="CHEBI:73315"/>
        <dbReference type="EC" id="2.5.1.26"/>
    </reaction>
</comment>
<evidence type="ECO:0000256" key="1">
    <source>
        <dbReference type="ARBA" id="ARBA00004275"/>
    </source>
</evidence>
<dbReference type="InterPro" id="IPR016167">
    <property type="entry name" value="FAD-bd_PCMH_sub1"/>
</dbReference>
<evidence type="ECO:0000256" key="4">
    <source>
        <dbReference type="ARBA" id="ARBA00011738"/>
    </source>
</evidence>
<proteinExistence type="inferred from homology"/>
<comment type="similarity">
    <text evidence="3 13">Belongs to the FAD-binding oxidoreductase/transferase type 4 family.</text>
</comment>
<dbReference type="Proteomes" id="UP000008820">
    <property type="component" value="Chromosome 1"/>
</dbReference>
<evidence type="ECO:0000256" key="9">
    <source>
        <dbReference type="PIRSR" id="PIRSR625650-1"/>
    </source>
</evidence>
<evidence type="ECO:0000313" key="14">
    <source>
        <dbReference type="EnsemblMetazoa" id="AAEL007793-PA"/>
    </source>
</evidence>
<evidence type="ECO:0000256" key="2">
    <source>
        <dbReference type="ARBA" id="ARBA00004670"/>
    </source>
</evidence>
<dbReference type="GO" id="GO:0008609">
    <property type="term" value="F:alkylglycerone-phosphate synthase activity"/>
    <property type="evidence" value="ECO:0007669"/>
    <property type="project" value="UniProtKB-EC"/>
</dbReference>
<evidence type="ECO:0000256" key="11">
    <source>
        <dbReference type="PIRSR" id="PIRSR625650-3"/>
    </source>
</evidence>
<evidence type="ECO:0000256" key="5">
    <source>
        <dbReference type="ARBA" id="ARBA00012385"/>
    </source>
</evidence>
<keyword evidence="8 13" id="KW-0576">Peroxisome</keyword>
<dbReference type="EnsemblMetazoa" id="AAEL007793-RA">
    <property type="protein sequence ID" value="AAEL007793-PA"/>
    <property type="gene ID" value="AAEL007793"/>
</dbReference>
<dbReference type="EC" id="2.5.1.26" evidence="5 13"/>
<name>A0A1S4FHU1_AEDAE</name>
<feature type="binding site" evidence="11">
    <location>
        <begin position="233"/>
        <end position="239"/>
    </location>
    <ligand>
        <name>FAD</name>
        <dbReference type="ChEBI" id="CHEBI:57692"/>
    </ligand>
</feature>
<reference evidence="14" key="2">
    <citation type="submission" date="2020-05" db="UniProtKB">
        <authorList>
            <consortium name="EnsemblMetazoa"/>
        </authorList>
    </citation>
    <scope>IDENTIFICATION</scope>
    <source>
        <strain evidence="14">LVP_AGWG</strain>
    </source>
</reference>
<keyword evidence="13" id="KW-0443">Lipid metabolism</keyword>
<dbReference type="AlphaFoldDB" id="A0A1S4FHU1"/>
<organism evidence="14 15">
    <name type="scientific">Aedes aegypti</name>
    <name type="common">Yellowfever mosquito</name>
    <name type="synonym">Culex aegypti</name>
    <dbReference type="NCBI Taxonomy" id="7159"/>
    <lineage>
        <taxon>Eukaryota</taxon>
        <taxon>Metazoa</taxon>
        <taxon>Ecdysozoa</taxon>
        <taxon>Arthropoda</taxon>
        <taxon>Hexapoda</taxon>
        <taxon>Insecta</taxon>
        <taxon>Pterygota</taxon>
        <taxon>Neoptera</taxon>
        <taxon>Endopterygota</taxon>
        <taxon>Diptera</taxon>
        <taxon>Nematocera</taxon>
        <taxon>Culicoidea</taxon>
        <taxon>Culicidae</taxon>
        <taxon>Culicinae</taxon>
        <taxon>Aedini</taxon>
        <taxon>Aedes</taxon>
        <taxon>Stegomyia</taxon>
    </lineage>
</organism>
<dbReference type="InterPro" id="IPR025650">
    <property type="entry name" value="Alkyl-DHAP_Synthase"/>
</dbReference>
<evidence type="ECO:0000313" key="15">
    <source>
        <dbReference type="Proteomes" id="UP000008820"/>
    </source>
</evidence>
<dbReference type="InterPro" id="IPR016169">
    <property type="entry name" value="FAD-bd_PCMH_sub2"/>
</dbReference>
<evidence type="ECO:0000256" key="7">
    <source>
        <dbReference type="ARBA" id="ARBA00022827"/>
    </source>
</evidence>
<dbReference type="Gene3D" id="3.30.70.3450">
    <property type="match status" value="1"/>
</dbReference>
<comment type="pathway">
    <text evidence="2 13">Glycerolipid metabolism; ether lipid biosynthesis.</text>
</comment>
<dbReference type="Pfam" id="PF01565">
    <property type="entry name" value="FAD_binding_4"/>
    <property type="match status" value="1"/>
</dbReference>
<keyword evidence="6 13" id="KW-0285">Flavoprotein</keyword>
<dbReference type="PROSITE" id="PS51387">
    <property type="entry name" value="FAD_PCMH"/>
    <property type="match status" value="1"/>
</dbReference>
<comment type="subcellular location">
    <subcellularLocation>
        <location evidence="1 13">Peroxisome</location>
    </subcellularLocation>
</comment>
<evidence type="ECO:0000256" key="12">
    <source>
        <dbReference type="PIRSR" id="PIRSR625650-4"/>
    </source>
</evidence>
<dbReference type="SUPFAM" id="SSF56176">
    <property type="entry name" value="FAD-binding/transporter-associated domain-like"/>
    <property type="match status" value="1"/>
</dbReference>
<dbReference type="InterPro" id="IPR016166">
    <property type="entry name" value="FAD-bd_PCMH"/>
</dbReference>
<dbReference type="VEuPathDB" id="VectorBase:AAEL007793"/>
<feature type="active site" description="Proton donor/acceptor" evidence="9">
    <location>
        <position position="506"/>
    </location>
</feature>
<reference evidence="14 15" key="1">
    <citation type="submission" date="2017-06" db="EMBL/GenBank/DDBJ databases">
        <title>Aedes aegypti genome working group (AGWG) sequencing and assembly.</title>
        <authorList>
            <consortium name="Aedes aegypti Genome Working Group (AGWG)"/>
            <person name="Matthews B.J."/>
        </authorList>
    </citation>
    <scope>NUCLEOTIDE SEQUENCE [LARGE SCALE GENOMIC DNA]</scope>
    <source>
        <strain evidence="14 15">LVP_AGWG</strain>
    </source>
</reference>
<dbReference type="InterPro" id="IPR016164">
    <property type="entry name" value="FAD-linked_Oxase-like_C"/>
</dbReference>
<comment type="subunit">
    <text evidence="4 13">Homodimer.</text>
</comment>
<dbReference type="InterPro" id="IPR006094">
    <property type="entry name" value="Oxid_FAD_bind_N"/>
</dbReference>
<comment type="cofactor">
    <cofactor evidence="11 13">
        <name>FAD</name>
        <dbReference type="ChEBI" id="CHEBI:57692"/>
    </cofactor>
</comment>
<dbReference type="SUPFAM" id="SSF55103">
    <property type="entry name" value="FAD-linked oxidases, C-terminal domain"/>
    <property type="match status" value="1"/>
</dbReference>
<evidence type="ECO:0000256" key="8">
    <source>
        <dbReference type="ARBA" id="ARBA00023140"/>
    </source>
</evidence>
<evidence type="ECO:0000256" key="6">
    <source>
        <dbReference type="ARBA" id="ARBA00022630"/>
    </source>
</evidence>
<feature type="binding site" evidence="10">
    <location>
        <position position="444"/>
    </location>
    <ligand>
        <name>substrate</name>
    </ligand>
</feature>
<sequence>MDSAASGPKSVVPTIPKRRQDLIRWDGWGYKDSRFVYDGKDCFFSGDRYPMGKGARLNRLRDWVINYFDVDPETLLPPVDEPKVFPEPVRCVEFMDGLKKLGMEFSEDGMDRLMRCHGQNLEDFENLKNIGFKKIPDLVVWPKCHEDVVKIVALAGENDVALMAVGGNSAVSGASTTPDVQGRTVAVVDMTQMNRLLWLNKENQTACFEVGIVGQDLEKILLTEGLTLGHEPDSIEFSTLGGWIATRASGMKKNKYGNIEDLVIRIKMVTGIGVLEKQFTAPRASCGPDLDQVIIGSEGTLGIITEAVVRLRPAPSVSRYGSLVFANFETGFRFLREVAKKRLQPASIRLIDNHQFEVGEYLRPDGPWHAELLNSLKIQYLTKICRFKMDQIAAVTLVFEGDQKSVEQHEKMIYSIAAKYGALNGGSKNGAKGYALTFVVAYIRDFGWDVNIIAESFETTVCWDKCLSLCRNVKSRVTKDCERIGIRRMVFSFRVAQTYDDGCCVYFYLVVKHEDDSVSPVVEMKTIEEAARDEILASGGTLSHHHGVGKKRSKWYPASVSQVGVSVLRAIKKELDPKNIFAAGNLVDDVAVSKL</sequence>
<dbReference type="OrthoDB" id="7786253at2759"/>
<dbReference type="GO" id="GO:0005777">
    <property type="term" value="C:peroxisome"/>
    <property type="evidence" value="ECO:0007669"/>
    <property type="project" value="UniProtKB-SubCell"/>
</dbReference>
<dbReference type="Gene3D" id="3.30.465.10">
    <property type="match status" value="1"/>
</dbReference>
<dbReference type="Pfam" id="PF02913">
    <property type="entry name" value="FAD-oxidase_C"/>
    <property type="match status" value="1"/>
</dbReference>
<dbReference type="UniPathway" id="UPA00781"/>
<keyword evidence="7 11" id="KW-0274">FAD</keyword>
<dbReference type="InterPro" id="IPR036318">
    <property type="entry name" value="FAD-bd_PCMH-like_sf"/>
</dbReference>
<feature type="binding site" evidence="11">
    <location>
        <begin position="298"/>
        <end position="304"/>
    </location>
    <ligand>
        <name>FAD</name>
        <dbReference type="ChEBI" id="CHEBI:57692"/>
    </ligand>
</feature>
<dbReference type="GO" id="GO:0008611">
    <property type="term" value="P:ether lipid biosynthetic process"/>
    <property type="evidence" value="ECO:0007669"/>
    <property type="project" value="UniProtKB-UniPathway"/>
</dbReference>
<comment type="function">
    <text evidence="13">Catalyzes the exchange of an acyl for a long-chain alkyl group and the formation of the ether bond in the biosynthesis of ether phospholipids.</text>
</comment>